<dbReference type="GO" id="GO:0004721">
    <property type="term" value="F:phosphoprotein phosphatase activity"/>
    <property type="evidence" value="ECO:0007669"/>
    <property type="project" value="InterPro"/>
</dbReference>
<dbReference type="PROSITE" id="PS00383">
    <property type="entry name" value="TYR_PHOSPHATASE_1"/>
    <property type="match status" value="1"/>
</dbReference>
<dbReference type="PANTHER" id="PTHR31126:SF1">
    <property type="entry name" value="TYROSINE SPECIFIC PROTEIN PHOSPHATASES DOMAIN-CONTAINING PROTEIN"/>
    <property type="match status" value="1"/>
</dbReference>
<dbReference type="RefSeq" id="WP_028730249.1">
    <property type="nucleotide sequence ID" value="NZ_KE386765.1"/>
</dbReference>
<evidence type="ECO:0000313" key="5">
    <source>
        <dbReference type="Proteomes" id="UP000033035"/>
    </source>
</evidence>
<evidence type="ECO:0000256" key="2">
    <source>
        <dbReference type="SAM" id="SignalP"/>
    </source>
</evidence>
<name>A0A0F5JIN9_9BACT</name>
<reference evidence="4 5" key="1">
    <citation type="submission" date="2013-04" db="EMBL/GenBank/DDBJ databases">
        <title>The Genome Sequence of Parabacteroides gordonii DSM 23371.</title>
        <authorList>
            <consortium name="The Broad Institute Genomics Platform"/>
            <person name="Earl A."/>
            <person name="Ward D."/>
            <person name="Feldgarden M."/>
            <person name="Gevers D."/>
            <person name="Martens E."/>
            <person name="Sakamoto M."/>
            <person name="Benno Y."/>
            <person name="Suzuki N."/>
            <person name="Matsunaga N."/>
            <person name="Koshihara K."/>
            <person name="Seki M."/>
            <person name="Komiya H."/>
            <person name="Walker B."/>
            <person name="Young S."/>
            <person name="Zeng Q."/>
            <person name="Gargeya S."/>
            <person name="Fitzgerald M."/>
            <person name="Haas B."/>
            <person name="Abouelleil A."/>
            <person name="Allen A.W."/>
            <person name="Alvarado L."/>
            <person name="Arachchi H.M."/>
            <person name="Berlin A.M."/>
            <person name="Chapman S.B."/>
            <person name="Gainer-Dewar J."/>
            <person name="Goldberg J."/>
            <person name="Griggs A."/>
            <person name="Gujja S."/>
            <person name="Hansen M."/>
            <person name="Howarth C."/>
            <person name="Imamovic A."/>
            <person name="Ireland A."/>
            <person name="Larimer J."/>
            <person name="McCowan C."/>
            <person name="Murphy C."/>
            <person name="Pearson M."/>
            <person name="Poon T.W."/>
            <person name="Priest M."/>
            <person name="Roberts A."/>
            <person name="Saif S."/>
            <person name="Shea T."/>
            <person name="Sisk P."/>
            <person name="Sykes S."/>
            <person name="Wortman J."/>
            <person name="Nusbaum C."/>
            <person name="Birren B."/>
        </authorList>
    </citation>
    <scope>NUCLEOTIDE SEQUENCE [LARGE SCALE GENOMIC DNA]</scope>
    <source>
        <strain evidence="4 5">MS-1</strain>
    </source>
</reference>
<protein>
    <recommendedName>
        <fullName evidence="3">Tyrosine specific protein phosphatases domain-containing protein</fullName>
    </recommendedName>
</protein>
<dbReference type="PROSITE" id="PS51257">
    <property type="entry name" value="PROKAR_LIPOPROTEIN"/>
    <property type="match status" value="1"/>
</dbReference>
<keyword evidence="2" id="KW-0732">Signal</keyword>
<proteinExistence type="inferred from homology"/>
<dbReference type="InterPro" id="IPR000387">
    <property type="entry name" value="Tyr_Pase_dom"/>
</dbReference>
<accession>A0A0F5JIN9</accession>
<evidence type="ECO:0000259" key="3">
    <source>
        <dbReference type="PROSITE" id="PS50056"/>
    </source>
</evidence>
<dbReference type="SUPFAM" id="SSF52799">
    <property type="entry name" value="(Phosphotyrosine protein) phosphatases II"/>
    <property type="match status" value="1"/>
</dbReference>
<comment type="caution">
    <text evidence="4">The sequence shown here is derived from an EMBL/GenBank/DDBJ whole genome shotgun (WGS) entry which is preliminary data.</text>
</comment>
<dbReference type="Proteomes" id="UP000033035">
    <property type="component" value="Unassembled WGS sequence"/>
</dbReference>
<feature type="chain" id="PRO_5002490073" description="Tyrosine specific protein phosphatases domain-containing protein" evidence="2">
    <location>
        <begin position="22"/>
        <end position="364"/>
    </location>
</feature>
<dbReference type="STRING" id="1203610.HMPREF1536_02049"/>
<feature type="domain" description="Tyrosine specific protein phosphatases" evidence="3">
    <location>
        <begin position="250"/>
        <end position="312"/>
    </location>
</feature>
<comment type="similarity">
    <text evidence="1">Belongs to the protein-tyrosine phosphatase family.</text>
</comment>
<dbReference type="InterPro" id="IPR016130">
    <property type="entry name" value="Tyr_Pase_AS"/>
</dbReference>
<dbReference type="Gene3D" id="3.90.190.10">
    <property type="entry name" value="Protein tyrosine phosphatase superfamily"/>
    <property type="match status" value="1"/>
</dbReference>
<dbReference type="PROSITE" id="PS50056">
    <property type="entry name" value="TYR_PHOSPHATASE_2"/>
    <property type="match status" value="1"/>
</dbReference>
<sequence length="364" mass="40486">MKKSLFSYLLLLFCASGVLTSCDDDDEKPTTGYSGKDISGQVELVRDLTSKEATLNVSGDNAWDLYAGSSADDIDMSTPCKSGDGKGSFELSVDTQKRSIFLFKTSEGQVLLAERRLPIEKGYNFRDLGGIKNKEGRFVCWGKLFRTDEMNKLNAADLAYLVSTGLKTVVDFRTDTEKEGGLGGMLPAAPDILPSTVKNTYDLKINAGNIFSDEIIGAISKGMSEEETAQIMIDSYVEMVNFDDYVAQYKEFFKYVQDANTLPLSFHCSAGKDRTGVATMLILSALDVDKETIMKDYLLSKDYIASKYSSFLKIYPQIAPLVTVDEKYLNAAYDAIDKKYGSMTKFLTETLDIDIQKMKELYLY</sequence>
<dbReference type="InterPro" id="IPR029021">
    <property type="entry name" value="Prot-tyrosine_phosphatase-like"/>
</dbReference>
<dbReference type="PATRIC" id="fig|1203610.3.peg.2101"/>
<dbReference type="EMBL" id="AQHW01000013">
    <property type="protein sequence ID" value="KKB57327.1"/>
    <property type="molecule type" value="Genomic_DNA"/>
</dbReference>
<evidence type="ECO:0000256" key="1">
    <source>
        <dbReference type="ARBA" id="ARBA00009580"/>
    </source>
</evidence>
<feature type="signal peptide" evidence="2">
    <location>
        <begin position="1"/>
        <end position="21"/>
    </location>
</feature>
<dbReference type="HOGENOM" id="CLU_057546_0_1_10"/>
<dbReference type="Pfam" id="PF13350">
    <property type="entry name" value="Y_phosphatase3"/>
    <property type="match status" value="1"/>
</dbReference>
<evidence type="ECO:0000313" key="4">
    <source>
        <dbReference type="EMBL" id="KKB57327.1"/>
    </source>
</evidence>
<dbReference type="InterPro" id="IPR026893">
    <property type="entry name" value="Tyr/Ser_Pase_IphP-type"/>
</dbReference>
<organism evidence="4 5">
    <name type="scientific">Parabacteroides gordonii MS-1 = DSM 23371</name>
    <dbReference type="NCBI Taxonomy" id="1203610"/>
    <lineage>
        <taxon>Bacteria</taxon>
        <taxon>Pseudomonadati</taxon>
        <taxon>Bacteroidota</taxon>
        <taxon>Bacteroidia</taxon>
        <taxon>Bacteroidales</taxon>
        <taxon>Tannerellaceae</taxon>
        <taxon>Parabacteroides</taxon>
    </lineage>
</organism>
<keyword evidence="5" id="KW-1185">Reference proteome</keyword>
<dbReference type="AlphaFoldDB" id="A0A0F5JIN9"/>
<dbReference type="PANTHER" id="PTHR31126">
    <property type="entry name" value="TYROSINE-PROTEIN PHOSPHATASE"/>
    <property type="match status" value="1"/>
</dbReference>
<gene>
    <name evidence="4" type="ORF">HMPREF1536_02049</name>
</gene>